<sequence>MKPSKPSFTRTINSLKCLFFIVAVTLPIRLSAQSDPTEGLAALSDSVEYYFSSRNFDRGIALADSLFAQKAFEKHPTLHINTRYSLAKIYILKGEEAKAREILDVAYDMALSNDTARLAIRVNDLRANSYFETSNYDSARTYFHLSMVLADSLVPRDYPRTLANMGFINGLVGDEEQEMGYYIKMLEELEINPEYDGRGSLRAMAYGGLGDYYSRTGEYEKAKQQYEAKLKLGRDTDRPAMIYEASYGLGNLYAKSDYYDFEKSEANYLRVTQDTTERYKYYKGRTLIVLGKLYEQADKDAQALKALDEALTFFNGSSSVDYIARIQIETAKIHFKNKRYSVAENLVRPALAEALENRLAYRERDALGVLYKLDSTKGDYRASLRHYQRYRNIEDSLQSKDAKERLQELQVKYETEQTEKQNLLLKGDLNLKEAELKQKTILQIVFIVVSGLMLIIVLLVYRSYRRKQQLNHELASKNEIISEQKDELQFKTDKLQIINSQLKSLFDFRKDLTRMIAHDMKNPLNSIIGISSSMGQDERVSNISKSGHQLLNLITNMLEVEKMEEVKIDPQKELLFVDELMKEAREQVELLVAAKSILLQNFLPKELAIEADRQLMVRVLVNLLTNAIKYSGNGGAIKIYHGHEENKVVITIEDEGVGISKERVPFIFDKFWQANQRQSGLATSNGLGLTYCKLAVEAHGGTIEAQSVLGEGTKMVFALPYEGQKINSKQRPEEHQELGFILNEDFEILQNYWEALSTLKVYEVSAVKRILKQLDAEGIKSTWKDELLKAVYQADEAMFDELLNLIKPIAKE</sequence>
<gene>
    <name evidence="10" type="ORF">SAMN05216290_0376</name>
</gene>
<name>A0A1I0MHC0_9BACT</name>
<dbReference type="InterPro" id="IPR036097">
    <property type="entry name" value="HisK_dim/P_sf"/>
</dbReference>
<dbReference type="GO" id="GO:0005886">
    <property type="term" value="C:plasma membrane"/>
    <property type="evidence" value="ECO:0007669"/>
    <property type="project" value="TreeGrafter"/>
</dbReference>
<evidence type="ECO:0000256" key="2">
    <source>
        <dbReference type="ARBA" id="ARBA00012438"/>
    </source>
</evidence>
<dbReference type="GeneID" id="99985138"/>
<evidence type="ECO:0000256" key="3">
    <source>
        <dbReference type="ARBA" id="ARBA00022553"/>
    </source>
</evidence>
<dbReference type="OrthoDB" id="9781208at2"/>
<proteinExistence type="predicted"/>
<dbReference type="PROSITE" id="PS50005">
    <property type="entry name" value="TPR"/>
    <property type="match status" value="1"/>
</dbReference>
<dbReference type="Gene3D" id="1.25.40.10">
    <property type="entry name" value="Tetratricopeptide repeat domain"/>
    <property type="match status" value="2"/>
</dbReference>
<comment type="catalytic activity">
    <reaction evidence="1">
        <text>ATP + protein L-histidine = ADP + protein N-phospho-L-histidine.</text>
        <dbReference type="EC" id="2.7.13.3"/>
    </reaction>
</comment>
<keyword evidence="6" id="KW-0802">TPR repeat</keyword>
<dbReference type="AlphaFoldDB" id="A0A1I0MHC0"/>
<feature type="transmembrane region" description="Helical" evidence="8">
    <location>
        <begin position="441"/>
        <end position="461"/>
    </location>
</feature>
<dbReference type="PANTHER" id="PTHR43047">
    <property type="entry name" value="TWO-COMPONENT HISTIDINE PROTEIN KINASE"/>
    <property type="match status" value="1"/>
</dbReference>
<protein>
    <recommendedName>
        <fullName evidence="2">histidine kinase</fullName>
        <ecNumber evidence="2">2.7.13.3</ecNumber>
    </recommendedName>
</protein>
<evidence type="ECO:0000256" key="8">
    <source>
        <dbReference type="SAM" id="Phobius"/>
    </source>
</evidence>
<dbReference type="EC" id="2.7.13.3" evidence="2"/>
<evidence type="ECO:0000313" key="10">
    <source>
        <dbReference type="EMBL" id="SEV87374.1"/>
    </source>
</evidence>
<dbReference type="CDD" id="cd00082">
    <property type="entry name" value="HisKA"/>
    <property type="match status" value="1"/>
</dbReference>
<dbReference type="STRING" id="1267423.SAMN05216290_0376"/>
<dbReference type="InterPro" id="IPR003594">
    <property type="entry name" value="HATPase_dom"/>
</dbReference>
<keyword evidence="7" id="KW-0175">Coiled coil</keyword>
<dbReference type="SUPFAM" id="SSF48452">
    <property type="entry name" value="TPR-like"/>
    <property type="match status" value="3"/>
</dbReference>
<evidence type="ECO:0000256" key="5">
    <source>
        <dbReference type="ARBA" id="ARBA00022777"/>
    </source>
</evidence>
<feature type="coiled-coil region" evidence="7">
    <location>
        <begin position="399"/>
        <end position="426"/>
    </location>
</feature>
<dbReference type="Pfam" id="PF00512">
    <property type="entry name" value="HisKA"/>
    <property type="match status" value="1"/>
</dbReference>
<dbReference type="InterPro" id="IPR005467">
    <property type="entry name" value="His_kinase_dom"/>
</dbReference>
<evidence type="ECO:0000256" key="1">
    <source>
        <dbReference type="ARBA" id="ARBA00000085"/>
    </source>
</evidence>
<evidence type="ECO:0000256" key="6">
    <source>
        <dbReference type="PROSITE-ProRule" id="PRU00339"/>
    </source>
</evidence>
<dbReference type="Gene3D" id="1.10.287.130">
    <property type="match status" value="1"/>
</dbReference>
<evidence type="ECO:0000256" key="7">
    <source>
        <dbReference type="SAM" id="Coils"/>
    </source>
</evidence>
<feature type="repeat" description="TPR" evidence="6">
    <location>
        <begin position="203"/>
        <end position="236"/>
    </location>
</feature>
<keyword evidence="11" id="KW-1185">Reference proteome</keyword>
<keyword evidence="8" id="KW-0472">Membrane</keyword>
<dbReference type="InterPro" id="IPR003661">
    <property type="entry name" value="HisK_dim/P_dom"/>
</dbReference>
<dbReference type="InterPro" id="IPR004358">
    <property type="entry name" value="Sig_transdc_His_kin-like_C"/>
</dbReference>
<dbReference type="Proteomes" id="UP000199437">
    <property type="component" value="Unassembled WGS sequence"/>
</dbReference>
<keyword evidence="8" id="KW-0812">Transmembrane</keyword>
<evidence type="ECO:0000259" key="9">
    <source>
        <dbReference type="PROSITE" id="PS50109"/>
    </source>
</evidence>
<feature type="domain" description="Histidine kinase" evidence="9">
    <location>
        <begin position="515"/>
        <end position="723"/>
    </location>
</feature>
<organism evidence="10 11">
    <name type="scientific">Roseivirga pacifica</name>
    <dbReference type="NCBI Taxonomy" id="1267423"/>
    <lineage>
        <taxon>Bacteria</taxon>
        <taxon>Pseudomonadati</taxon>
        <taxon>Bacteroidota</taxon>
        <taxon>Cytophagia</taxon>
        <taxon>Cytophagales</taxon>
        <taxon>Roseivirgaceae</taxon>
        <taxon>Roseivirga</taxon>
    </lineage>
</organism>
<keyword evidence="5 10" id="KW-0418">Kinase</keyword>
<keyword evidence="3" id="KW-0597">Phosphoprotein</keyword>
<accession>A0A1I0MHC0</accession>
<dbReference type="GO" id="GO:0009927">
    <property type="term" value="F:histidine phosphotransfer kinase activity"/>
    <property type="evidence" value="ECO:0007669"/>
    <property type="project" value="TreeGrafter"/>
</dbReference>
<dbReference type="FunFam" id="3.30.565.10:FF:000006">
    <property type="entry name" value="Sensor histidine kinase WalK"/>
    <property type="match status" value="1"/>
</dbReference>
<keyword evidence="8" id="KW-1133">Transmembrane helix</keyword>
<dbReference type="CDD" id="cd00075">
    <property type="entry name" value="HATPase"/>
    <property type="match status" value="1"/>
</dbReference>
<dbReference type="PROSITE" id="PS50109">
    <property type="entry name" value="HIS_KIN"/>
    <property type="match status" value="1"/>
</dbReference>
<dbReference type="RefSeq" id="WP_090256697.1">
    <property type="nucleotide sequence ID" value="NZ_FOIR01000001.1"/>
</dbReference>
<evidence type="ECO:0000256" key="4">
    <source>
        <dbReference type="ARBA" id="ARBA00022679"/>
    </source>
</evidence>
<dbReference type="EMBL" id="FOIR01000001">
    <property type="protein sequence ID" value="SEV87374.1"/>
    <property type="molecule type" value="Genomic_DNA"/>
</dbReference>
<dbReference type="PRINTS" id="PR00344">
    <property type="entry name" value="BCTRLSENSOR"/>
</dbReference>
<dbReference type="SUPFAM" id="SSF47384">
    <property type="entry name" value="Homodimeric domain of signal transducing histidine kinase"/>
    <property type="match status" value="1"/>
</dbReference>
<dbReference type="InterPro" id="IPR036890">
    <property type="entry name" value="HATPase_C_sf"/>
</dbReference>
<dbReference type="SUPFAM" id="SSF55874">
    <property type="entry name" value="ATPase domain of HSP90 chaperone/DNA topoisomerase II/histidine kinase"/>
    <property type="match status" value="1"/>
</dbReference>
<dbReference type="GO" id="GO:0000155">
    <property type="term" value="F:phosphorelay sensor kinase activity"/>
    <property type="evidence" value="ECO:0007669"/>
    <property type="project" value="InterPro"/>
</dbReference>
<dbReference type="InterPro" id="IPR011990">
    <property type="entry name" value="TPR-like_helical_dom_sf"/>
</dbReference>
<dbReference type="SMART" id="SM00388">
    <property type="entry name" value="HisKA"/>
    <property type="match status" value="1"/>
</dbReference>
<dbReference type="Gene3D" id="3.30.565.10">
    <property type="entry name" value="Histidine kinase-like ATPase, C-terminal domain"/>
    <property type="match status" value="1"/>
</dbReference>
<dbReference type="PANTHER" id="PTHR43047:SF72">
    <property type="entry name" value="OSMOSENSING HISTIDINE PROTEIN KINASE SLN1"/>
    <property type="match status" value="1"/>
</dbReference>
<evidence type="ECO:0000313" key="11">
    <source>
        <dbReference type="Proteomes" id="UP000199437"/>
    </source>
</evidence>
<dbReference type="SMART" id="SM00387">
    <property type="entry name" value="HATPase_c"/>
    <property type="match status" value="1"/>
</dbReference>
<dbReference type="SMART" id="SM00028">
    <property type="entry name" value="TPR"/>
    <property type="match status" value="4"/>
</dbReference>
<reference evidence="11" key="1">
    <citation type="submission" date="2016-10" db="EMBL/GenBank/DDBJ databases">
        <authorList>
            <person name="Varghese N."/>
            <person name="Submissions S."/>
        </authorList>
    </citation>
    <scope>NUCLEOTIDE SEQUENCE [LARGE SCALE GENOMIC DNA]</scope>
    <source>
        <strain evidence="11">CGMCC 1.12402</strain>
    </source>
</reference>
<keyword evidence="4" id="KW-0808">Transferase</keyword>
<dbReference type="InterPro" id="IPR019734">
    <property type="entry name" value="TPR_rpt"/>
</dbReference>
<dbReference type="Pfam" id="PF02518">
    <property type="entry name" value="HATPase_c"/>
    <property type="match status" value="1"/>
</dbReference>